<evidence type="ECO:0000256" key="4">
    <source>
        <dbReference type="ARBA" id="ARBA00022475"/>
    </source>
</evidence>
<evidence type="ECO:0000256" key="7">
    <source>
        <dbReference type="ARBA" id="ARBA00023136"/>
    </source>
</evidence>
<keyword evidence="4" id="KW-1003">Cell membrane</keyword>
<keyword evidence="7 8" id="KW-0472">Membrane</keyword>
<keyword evidence="10" id="KW-1185">Reference proteome</keyword>
<protein>
    <recommendedName>
        <fullName evidence="11">AEC family transporter</fullName>
    </recommendedName>
</protein>
<feature type="transmembrane region" description="Helical" evidence="8">
    <location>
        <begin position="123"/>
        <end position="144"/>
    </location>
</feature>
<proteinExistence type="inferred from homology"/>
<feature type="transmembrane region" description="Helical" evidence="8">
    <location>
        <begin position="6"/>
        <end position="22"/>
    </location>
</feature>
<sequence length="302" mass="32222">MHNVLYPLWPIFALILFGYLLRRGRFLEQGFWNGAERLNYFILFPALLVNSMVKAPFSSPDLPKIALLALLCTGGIWCLLLLLRCYRHWPAARFGVLVQGALRFNTYLGLAMVSAFYGAEGLAIAAIIMAVKIPVLNFLSVWALASGQGLSPWHMARPILKNPLIQACLLGIALNLSGIGMPLGSDNLMGMLGAGSLPLGLLCVGAALQPAGLLGERSAMLVNSLARLLLVPAACGMLGWLLGVPAQAAALMVIFFALPTAPTAYILTRQMDGDSELMAGIITMQTLLAAVTLPLVLSLLPG</sequence>
<evidence type="ECO:0000313" key="9">
    <source>
        <dbReference type="EMBL" id="TDQ39984.1"/>
    </source>
</evidence>
<organism evidence="9 10">
    <name type="scientific">Thiopseudomonas denitrificans</name>
    <dbReference type="NCBI Taxonomy" id="1501432"/>
    <lineage>
        <taxon>Bacteria</taxon>
        <taxon>Pseudomonadati</taxon>
        <taxon>Pseudomonadota</taxon>
        <taxon>Gammaproteobacteria</taxon>
        <taxon>Pseudomonadales</taxon>
        <taxon>Pseudomonadaceae</taxon>
        <taxon>Thiopseudomonas</taxon>
    </lineage>
</organism>
<evidence type="ECO:0000256" key="3">
    <source>
        <dbReference type="ARBA" id="ARBA00022448"/>
    </source>
</evidence>
<comment type="subcellular location">
    <subcellularLocation>
        <location evidence="1">Cell membrane</location>
        <topology evidence="1">Multi-pass membrane protein</topology>
    </subcellularLocation>
</comment>
<feature type="transmembrane region" description="Helical" evidence="8">
    <location>
        <begin position="95"/>
        <end position="117"/>
    </location>
</feature>
<dbReference type="Proteomes" id="UP000294575">
    <property type="component" value="Unassembled WGS sequence"/>
</dbReference>
<keyword evidence="5 8" id="KW-0812">Transmembrane</keyword>
<keyword evidence="3" id="KW-0813">Transport</keyword>
<dbReference type="EMBL" id="SNYK01000001">
    <property type="protein sequence ID" value="TDQ39984.1"/>
    <property type="molecule type" value="Genomic_DNA"/>
</dbReference>
<dbReference type="PANTHER" id="PTHR36838">
    <property type="entry name" value="AUXIN EFFLUX CARRIER FAMILY PROTEIN"/>
    <property type="match status" value="1"/>
</dbReference>
<feature type="transmembrane region" description="Helical" evidence="8">
    <location>
        <begin position="34"/>
        <end position="53"/>
    </location>
</feature>
<comment type="caution">
    <text evidence="9">The sequence shown here is derived from an EMBL/GenBank/DDBJ whole genome shotgun (WGS) entry which is preliminary data.</text>
</comment>
<dbReference type="GO" id="GO:0005886">
    <property type="term" value="C:plasma membrane"/>
    <property type="evidence" value="ECO:0007669"/>
    <property type="project" value="UniProtKB-SubCell"/>
</dbReference>
<feature type="transmembrane region" description="Helical" evidence="8">
    <location>
        <begin position="164"/>
        <end position="183"/>
    </location>
</feature>
<keyword evidence="6 8" id="KW-1133">Transmembrane helix</keyword>
<dbReference type="InterPro" id="IPR004776">
    <property type="entry name" value="Mem_transp_PIN-like"/>
</dbReference>
<evidence type="ECO:0000256" key="2">
    <source>
        <dbReference type="ARBA" id="ARBA00010145"/>
    </source>
</evidence>
<feature type="transmembrane region" description="Helical" evidence="8">
    <location>
        <begin position="65"/>
        <end position="83"/>
    </location>
</feature>
<dbReference type="OrthoDB" id="9805563at2"/>
<evidence type="ECO:0000256" key="8">
    <source>
        <dbReference type="SAM" id="Phobius"/>
    </source>
</evidence>
<dbReference type="RefSeq" id="WP_101496696.1">
    <property type="nucleotide sequence ID" value="NZ_LNJZ01000007.1"/>
</dbReference>
<comment type="similarity">
    <text evidence="2">Belongs to the auxin efflux carrier (TC 2.A.69) family.</text>
</comment>
<evidence type="ECO:0000256" key="1">
    <source>
        <dbReference type="ARBA" id="ARBA00004651"/>
    </source>
</evidence>
<reference evidence="9 10" key="1">
    <citation type="submission" date="2019-03" db="EMBL/GenBank/DDBJ databases">
        <title>Genomic Encyclopedia of Type Strains, Phase IV (KMG-IV): sequencing the most valuable type-strain genomes for metagenomic binning, comparative biology and taxonomic classification.</title>
        <authorList>
            <person name="Goeker M."/>
        </authorList>
    </citation>
    <scope>NUCLEOTIDE SEQUENCE [LARGE SCALE GENOMIC DNA]</scope>
    <source>
        <strain evidence="9 10">DSM 28679</strain>
    </source>
</reference>
<dbReference type="Gene3D" id="1.20.1530.20">
    <property type="match status" value="1"/>
</dbReference>
<evidence type="ECO:0000256" key="6">
    <source>
        <dbReference type="ARBA" id="ARBA00022989"/>
    </source>
</evidence>
<dbReference type="GO" id="GO:0055085">
    <property type="term" value="P:transmembrane transport"/>
    <property type="evidence" value="ECO:0007669"/>
    <property type="project" value="InterPro"/>
</dbReference>
<evidence type="ECO:0008006" key="11">
    <source>
        <dbReference type="Google" id="ProtNLM"/>
    </source>
</evidence>
<dbReference type="Pfam" id="PF03547">
    <property type="entry name" value="Mem_trans"/>
    <property type="match status" value="1"/>
</dbReference>
<dbReference type="AlphaFoldDB" id="A0A4R6UA87"/>
<dbReference type="InterPro" id="IPR038770">
    <property type="entry name" value="Na+/solute_symporter_sf"/>
</dbReference>
<feature type="transmembrane region" description="Helical" evidence="8">
    <location>
        <begin position="279"/>
        <end position="300"/>
    </location>
</feature>
<evidence type="ECO:0000313" key="10">
    <source>
        <dbReference type="Proteomes" id="UP000294575"/>
    </source>
</evidence>
<dbReference type="PANTHER" id="PTHR36838:SF4">
    <property type="entry name" value="AUXIN EFFLUX CARRIER FAMILY PROTEIN"/>
    <property type="match status" value="1"/>
</dbReference>
<name>A0A4R6UA87_9GAMM</name>
<accession>A0A4R6UA87</accession>
<feature type="transmembrane region" description="Helical" evidence="8">
    <location>
        <begin position="189"/>
        <end position="208"/>
    </location>
</feature>
<gene>
    <name evidence="9" type="ORF">DFQ45_101116</name>
</gene>
<evidence type="ECO:0000256" key="5">
    <source>
        <dbReference type="ARBA" id="ARBA00022692"/>
    </source>
</evidence>